<evidence type="ECO:0000256" key="7">
    <source>
        <dbReference type="ARBA" id="ARBA00023306"/>
    </source>
</evidence>
<evidence type="ECO:0000313" key="14">
    <source>
        <dbReference type="Proteomes" id="UP000038647"/>
    </source>
</evidence>
<sequence>MLPPRKVAIPENATRYTLWGLGVESWYQGIYSDARFVATSILPLVCRAGAKISQEGGMSAQPVDIQIFGRSLRVNCPPEQQDALNMAAEDLNQRLQDLKVRTRVTNTEQLVFIAALNVCHELAQERLKTRDYASNMEQRIRMLQQTIEQALLEQGRISERQDAQFE</sequence>
<dbReference type="GO" id="GO:0030428">
    <property type="term" value="C:cell septum"/>
    <property type="evidence" value="ECO:0007669"/>
    <property type="project" value="TreeGrafter"/>
</dbReference>
<dbReference type="InterPro" id="IPR023771">
    <property type="entry name" value="Cell_div_ZapA_eubact"/>
</dbReference>
<dbReference type="GO" id="GO:0000917">
    <property type="term" value="P:division septum assembly"/>
    <property type="evidence" value="ECO:0007669"/>
    <property type="project" value="UniProtKB-KW"/>
</dbReference>
<evidence type="ECO:0000313" key="15">
    <source>
        <dbReference type="Proteomes" id="UP000041595"/>
    </source>
</evidence>
<dbReference type="HAMAP" id="MF_02012">
    <property type="entry name" value="ZapA_type1"/>
    <property type="match status" value="1"/>
</dbReference>
<accession>A0A0T9TU55</accession>
<dbReference type="SUPFAM" id="SSF102829">
    <property type="entry name" value="Cell division protein ZapA-like"/>
    <property type="match status" value="1"/>
</dbReference>
<dbReference type="GO" id="GO:0005829">
    <property type="term" value="C:cytosol"/>
    <property type="evidence" value="ECO:0007669"/>
    <property type="project" value="TreeGrafter"/>
</dbReference>
<organism evidence="12 15">
    <name type="scientific">Yersinia aldovae</name>
    <dbReference type="NCBI Taxonomy" id="29483"/>
    <lineage>
        <taxon>Bacteria</taxon>
        <taxon>Pseudomonadati</taxon>
        <taxon>Pseudomonadota</taxon>
        <taxon>Gammaproteobacteria</taxon>
        <taxon>Enterobacterales</taxon>
        <taxon>Yersiniaceae</taxon>
        <taxon>Yersinia</taxon>
    </lineage>
</organism>
<dbReference type="InterPro" id="IPR036192">
    <property type="entry name" value="Cell_div_ZapA-like_sf"/>
</dbReference>
<evidence type="ECO:0000256" key="8">
    <source>
        <dbReference type="ARBA" id="ARBA00024910"/>
    </source>
</evidence>
<dbReference type="FunFam" id="3.30.160.880:FF:000001">
    <property type="entry name" value="Cell division protein ZapA"/>
    <property type="match status" value="1"/>
</dbReference>
<comment type="subunit">
    <text evidence="9 11">Homodimer. Interacts with FtsZ.</text>
</comment>
<evidence type="ECO:0000313" key="13">
    <source>
        <dbReference type="EMBL" id="CNL24389.1"/>
    </source>
</evidence>
<evidence type="ECO:0000256" key="11">
    <source>
        <dbReference type="HAMAP-Rule" id="MF_02012"/>
    </source>
</evidence>
<feature type="coiled-coil region" evidence="11">
    <location>
        <begin position="81"/>
        <end position="108"/>
    </location>
</feature>
<evidence type="ECO:0000256" key="4">
    <source>
        <dbReference type="ARBA" id="ARBA00022618"/>
    </source>
</evidence>
<dbReference type="GO" id="GO:0000921">
    <property type="term" value="P:septin ring assembly"/>
    <property type="evidence" value="ECO:0007669"/>
    <property type="project" value="TreeGrafter"/>
</dbReference>
<dbReference type="Pfam" id="PF05164">
    <property type="entry name" value="ZapA"/>
    <property type="match status" value="1"/>
</dbReference>
<evidence type="ECO:0000256" key="5">
    <source>
        <dbReference type="ARBA" id="ARBA00023054"/>
    </source>
</evidence>
<evidence type="ECO:0000256" key="1">
    <source>
        <dbReference type="ARBA" id="ARBA00010074"/>
    </source>
</evidence>
<dbReference type="NCBIfam" id="NF008209">
    <property type="entry name" value="PRK10972.1"/>
    <property type="match status" value="1"/>
</dbReference>
<gene>
    <name evidence="11 12" type="primary">zapA</name>
    <name evidence="12" type="ORF">ERS137965_01812</name>
    <name evidence="13" type="ORF">ERS137966_02678</name>
</gene>
<dbReference type="Proteomes" id="UP000041595">
    <property type="component" value="Unassembled WGS sequence"/>
</dbReference>
<evidence type="ECO:0000256" key="3">
    <source>
        <dbReference type="ARBA" id="ARBA00022490"/>
    </source>
</evidence>
<proteinExistence type="inferred from homology"/>
<dbReference type="AlphaFoldDB" id="A0A0T9TU55"/>
<dbReference type="STRING" id="1453495.AT01_1724"/>
<dbReference type="FunFam" id="1.20.5.50:FF:000001">
    <property type="entry name" value="Cell division protein ZapA"/>
    <property type="match status" value="1"/>
</dbReference>
<dbReference type="GO" id="GO:0005886">
    <property type="term" value="C:plasma membrane"/>
    <property type="evidence" value="ECO:0007669"/>
    <property type="project" value="UniProtKB-UniRule"/>
</dbReference>
<comment type="function">
    <text evidence="8 11">Activator of cell division through the inhibition of FtsZ GTPase activity, therefore promoting FtsZ assembly into bundles of protofilaments necessary for the formation of the division Z ring. It is recruited early at mid-cell but it is not essential for cell division.</text>
</comment>
<keyword evidence="3 11" id="KW-0963">Cytoplasm</keyword>
<keyword evidence="7 11" id="KW-0131">Cell cycle</keyword>
<dbReference type="PANTHER" id="PTHR34981">
    <property type="entry name" value="CELL DIVISION PROTEIN ZAPA"/>
    <property type="match status" value="1"/>
</dbReference>
<dbReference type="InterPro" id="IPR042233">
    <property type="entry name" value="Cell_div_ZapA_N"/>
</dbReference>
<comment type="similarity">
    <text evidence="1 11">Belongs to the ZapA family. Type 1 subfamily.</text>
</comment>
<dbReference type="Proteomes" id="UP000038647">
    <property type="component" value="Unassembled WGS sequence"/>
</dbReference>
<evidence type="ECO:0000256" key="2">
    <source>
        <dbReference type="ARBA" id="ARBA00015195"/>
    </source>
</evidence>
<protein>
    <recommendedName>
        <fullName evidence="2 11">Cell division protein ZapA</fullName>
    </recommendedName>
    <alternativeName>
        <fullName evidence="10 11">Z ring-associated protein ZapA</fullName>
    </alternativeName>
</protein>
<evidence type="ECO:0000256" key="9">
    <source>
        <dbReference type="ARBA" id="ARBA00026068"/>
    </source>
</evidence>
<dbReference type="eggNOG" id="COG3027">
    <property type="taxonomic scope" value="Bacteria"/>
</dbReference>
<reference evidence="12 15" key="1">
    <citation type="submission" date="2015-03" db="EMBL/GenBank/DDBJ databases">
        <authorList>
            <person name="Murphy D."/>
        </authorList>
    </citation>
    <scope>NUCLEOTIDE SEQUENCE [LARGE SCALE GENOMIC DNA]</scope>
    <source>
        <strain evidence="12 15">IP06005</strain>
    </source>
</reference>
<dbReference type="GO" id="GO:0043093">
    <property type="term" value="P:FtsZ-dependent cytokinesis"/>
    <property type="evidence" value="ECO:0007669"/>
    <property type="project" value="TreeGrafter"/>
</dbReference>
<comment type="subcellular location">
    <subcellularLocation>
        <location evidence="11">Cytoplasm</location>
    </subcellularLocation>
    <text evidence="11">Localizes at mid-cell.</text>
</comment>
<dbReference type="Gene3D" id="1.20.5.50">
    <property type="match status" value="1"/>
</dbReference>
<evidence type="ECO:0000313" key="12">
    <source>
        <dbReference type="EMBL" id="CNL02293.1"/>
    </source>
</evidence>
<keyword evidence="14" id="KW-1185">Reference proteome</keyword>
<evidence type="ECO:0000256" key="10">
    <source>
        <dbReference type="ARBA" id="ARBA00033158"/>
    </source>
</evidence>
<dbReference type="Gene3D" id="3.30.160.880">
    <property type="entry name" value="Cell division protein ZapA protomer, N-terminal domain"/>
    <property type="match status" value="1"/>
</dbReference>
<keyword evidence="4 11" id="KW-0132">Cell division</keyword>
<keyword evidence="6 11" id="KW-0717">Septation</keyword>
<dbReference type="InterPro" id="IPR007838">
    <property type="entry name" value="Cell_div_ZapA-like"/>
</dbReference>
<dbReference type="PANTHER" id="PTHR34981:SF1">
    <property type="entry name" value="CELL DIVISION PROTEIN ZAPA"/>
    <property type="match status" value="1"/>
</dbReference>
<dbReference type="EMBL" id="CQEH01000011">
    <property type="protein sequence ID" value="CNL24389.1"/>
    <property type="molecule type" value="Genomic_DNA"/>
</dbReference>
<evidence type="ECO:0000256" key="6">
    <source>
        <dbReference type="ARBA" id="ARBA00023210"/>
    </source>
</evidence>
<keyword evidence="5 11" id="KW-0175">Coiled coil</keyword>
<dbReference type="GO" id="GO:0032153">
    <property type="term" value="C:cell division site"/>
    <property type="evidence" value="ECO:0007669"/>
    <property type="project" value="TreeGrafter"/>
</dbReference>
<name>A0A0T9TU55_YERAL</name>
<reference evidence="13 14" key="2">
    <citation type="submission" date="2015-03" db="EMBL/GenBank/DDBJ databases">
        <authorList>
            <consortium name="Pathogen Informatics"/>
            <person name="Murphy D."/>
        </authorList>
    </citation>
    <scope>NUCLEOTIDE SEQUENCE [LARGE SCALE GENOMIC DNA]</scope>
    <source>
        <strain evidence="13 14">IP08791</strain>
    </source>
</reference>
<dbReference type="EMBL" id="CQEJ01000008">
    <property type="protein sequence ID" value="CNL02293.1"/>
    <property type="molecule type" value="Genomic_DNA"/>
</dbReference>